<dbReference type="EMBL" id="CAJVQB010018584">
    <property type="protein sequence ID" value="CAG8788182.1"/>
    <property type="molecule type" value="Genomic_DNA"/>
</dbReference>
<sequence length="353" mass="41354">AYNLNNTSYNETTNSLNDDYDNDQSWWELLSRISNSSRIQAYTPRLRQLCLICSARLLLLERRDFCCNSKIRNLILLLLQLPPALQSLYMNNKDFGYLSHRYNSLFSFTILGYMEPQFYLLEQLFNEYLVNMFSQVEDKRLQFIHKKQHQFRKRGKDEDELLSEEAKMHSEVVSKLGKPTIFIIFTTNLNWPEIQQQLHEDQNYADQPYIVKYIYKGLDHTAINIDIEENNELEAIDEIKDYLNACYLSAMKAYEMPIAQKGNIEAVDILLYKLCNCNLLFGKKIFIGIGNFCQVAPVIPNAKKVAIILELIKSSSIWNKFKIYNLQQPIRDALNPEYSQLMDNIDDSINSEN</sequence>
<organism evidence="4 5">
    <name type="scientific">Gigaspora margarita</name>
    <dbReference type="NCBI Taxonomy" id="4874"/>
    <lineage>
        <taxon>Eukaryota</taxon>
        <taxon>Fungi</taxon>
        <taxon>Fungi incertae sedis</taxon>
        <taxon>Mucoromycota</taxon>
        <taxon>Glomeromycotina</taxon>
        <taxon>Glomeromycetes</taxon>
        <taxon>Diversisporales</taxon>
        <taxon>Gigasporaceae</taxon>
        <taxon>Gigaspora</taxon>
    </lineage>
</organism>
<evidence type="ECO:0000259" key="3">
    <source>
        <dbReference type="Pfam" id="PF14214"/>
    </source>
</evidence>
<evidence type="ECO:0000259" key="2">
    <source>
        <dbReference type="Pfam" id="PF05970"/>
    </source>
</evidence>
<feature type="domain" description="Helitron helicase-like" evidence="3">
    <location>
        <begin position="172"/>
        <end position="216"/>
    </location>
</feature>
<feature type="non-terminal residue" evidence="4">
    <location>
        <position position="1"/>
    </location>
</feature>
<keyword evidence="1" id="KW-0234">DNA repair</keyword>
<comment type="catalytic activity">
    <reaction evidence="1">
        <text>ATP + H2O = ADP + phosphate + H(+)</text>
        <dbReference type="Rhea" id="RHEA:13065"/>
        <dbReference type="ChEBI" id="CHEBI:15377"/>
        <dbReference type="ChEBI" id="CHEBI:15378"/>
        <dbReference type="ChEBI" id="CHEBI:30616"/>
        <dbReference type="ChEBI" id="CHEBI:43474"/>
        <dbReference type="ChEBI" id="CHEBI:456216"/>
        <dbReference type="EC" id="5.6.2.3"/>
    </reaction>
</comment>
<gene>
    <name evidence="4" type="ORF">GMARGA_LOCUS20795</name>
</gene>
<feature type="non-terminal residue" evidence="4">
    <location>
        <position position="353"/>
    </location>
</feature>
<comment type="similarity">
    <text evidence="1">Belongs to the helicase family.</text>
</comment>
<dbReference type="Pfam" id="PF05970">
    <property type="entry name" value="PIF1"/>
    <property type="match status" value="1"/>
</dbReference>
<keyword evidence="1" id="KW-0067">ATP-binding</keyword>
<comment type="caution">
    <text evidence="4">The sequence shown here is derived from an EMBL/GenBank/DDBJ whole genome shotgun (WGS) entry which is preliminary data.</text>
</comment>
<proteinExistence type="inferred from homology"/>
<feature type="domain" description="DNA helicase Pif1-like DEAD-box helicase" evidence="2">
    <location>
        <begin position="223"/>
        <end position="336"/>
    </location>
</feature>
<evidence type="ECO:0000313" key="4">
    <source>
        <dbReference type="EMBL" id="CAG8788182.1"/>
    </source>
</evidence>
<dbReference type="Pfam" id="PF14214">
    <property type="entry name" value="Helitron_like_N"/>
    <property type="match status" value="1"/>
</dbReference>
<dbReference type="InterPro" id="IPR010285">
    <property type="entry name" value="DNA_helicase_pif1-like_DEAD"/>
</dbReference>
<reference evidence="4 5" key="1">
    <citation type="submission" date="2021-06" db="EMBL/GenBank/DDBJ databases">
        <authorList>
            <person name="Kallberg Y."/>
            <person name="Tangrot J."/>
            <person name="Rosling A."/>
        </authorList>
    </citation>
    <scope>NUCLEOTIDE SEQUENCE [LARGE SCALE GENOMIC DNA]</scope>
    <source>
        <strain evidence="4 5">120-4 pot B 10/14</strain>
    </source>
</reference>
<accession>A0ABN7VQ28</accession>
<keyword evidence="5" id="KW-1185">Reference proteome</keyword>
<protein>
    <recommendedName>
        <fullName evidence="1">ATP-dependent DNA helicase</fullName>
        <ecNumber evidence="1">5.6.2.3</ecNumber>
    </recommendedName>
</protein>
<evidence type="ECO:0000256" key="1">
    <source>
        <dbReference type="RuleBase" id="RU363044"/>
    </source>
</evidence>
<dbReference type="InterPro" id="IPR025476">
    <property type="entry name" value="Helitron_helicase-like"/>
</dbReference>
<dbReference type="EC" id="5.6.2.3" evidence="1"/>
<keyword evidence="1" id="KW-0233">DNA recombination</keyword>
<comment type="cofactor">
    <cofactor evidence="1">
        <name>Mg(2+)</name>
        <dbReference type="ChEBI" id="CHEBI:18420"/>
    </cofactor>
</comment>
<keyword evidence="1" id="KW-0378">Hydrolase</keyword>
<keyword evidence="1" id="KW-0347">Helicase</keyword>
<keyword evidence="1" id="KW-0547">Nucleotide-binding</keyword>
<evidence type="ECO:0000313" key="5">
    <source>
        <dbReference type="Proteomes" id="UP000789901"/>
    </source>
</evidence>
<keyword evidence="1" id="KW-0227">DNA damage</keyword>
<dbReference type="Proteomes" id="UP000789901">
    <property type="component" value="Unassembled WGS sequence"/>
</dbReference>
<name>A0ABN7VQ28_GIGMA</name>